<dbReference type="RefSeq" id="WP_010851136.1">
    <property type="nucleotide sequence ID" value="NZ_HF570956.1"/>
</dbReference>
<dbReference type="Pfam" id="PF08757">
    <property type="entry name" value="CotH"/>
    <property type="match status" value="1"/>
</dbReference>
<proteinExistence type="predicted"/>
<dbReference type="EMBL" id="CAIZ01000162">
    <property type="protein sequence ID" value="CCH71307.1"/>
    <property type="molecule type" value="Genomic_DNA"/>
</dbReference>
<name>N0E359_9MICO</name>
<comment type="caution">
    <text evidence="2">The sequence shown here is derived from an EMBL/GenBank/DDBJ whole genome shotgun (WGS) entry which is preliminary data.</text>
</comment>
<dbReference type="eggNOG" id="COG5184">
    <property type="taxonomic scope" value="Bacteria"/>
</dbReference>
<keyword evidence="3" id="KW-1185">Reference proteome</keyword>
<dbReference type="OrthoDB" id="4855196at2"/>
<gene>
    <name evidence="2" type="ORF">BN10_890016</name>
</gene>
<evidence type="ECO:0000313" key="2">
    <source>
        <dbReference type="EMBL" id="CCH71307.1"/>
    </source>
</evidence>
<organism evidence="2 3">
    <name type="scientific">Phycicoccus elongatus Lp2</name>
    <dbReference type="NCBI Taxonomy" id="1193181"/>
    <lineage>
        <taxon>Bacteria</taxon>
        <taxon>Bacillati</taxon>
        <taxon>Actinomycetota</taxon>
        <taxon>Actinomycetes</taxon>
        <taxon>Micrococcales</taxon>
        <taxon>Intrasporangiaceae</taxon>
        <taxon>Phycicoccus</taxon>
    </lineage>
</organism>
<evidence type="ECO:0000256" key="1">
    <source>
        <dbReference type="SAM" id="SignalP"/>
    </source>
</evidence>
<evidence type="ECO:0008006" key="4">
    <source>
        <dbReference type="Google" id="ProtNLM"/>
    </source>
</evidence>
<dbReference type="Proteomes" id="UP000013167">
    <property type="component" value="Unassembled WGS sequence"/>
</dbReference>
<dbReference type="AlphaFoldDB" id="N0E359"/>
<dbReference type="STRING" id="1193181.BN10_890016"/>
<keyword evidence="1" id="KW-0732">Signal</keyword>
<sequence length="881" mass="92580">MGRSLRRGMVGVATAALVAIAGWAPSTASAGVAVSDLPTLALTVDAGAFAAVNADVNHDTTAMVNVEVTDPGNSQNNLVVADGLTEIKGRGNYTWTLPSKKKPYQLKFADGNSQNLLGMGAARAWVLLANTADPSLMRNKVALDLAEEFGMAFTGESRWVDLMINGQNWGNYLLAEKVEVKKTRVDLKSNQGVLIEQDYNYGSGDPVFHQTPRLKSKDSAGGYYVLKDAKGGNPDTAADLLTPAYANTKAGWDDFVAKIDALDLALADPNANWATINGLIDLDSFVKMFFVYEFTENQEIARSSVMFYRDATTGKIFAGPVWDFDVAMGNFDDSLYGRGGNPEVDYVANVVTWRPDGKGSDWFPQLLKSSAFNARATALYPELRPRIENVPSKIGEYRSYLTRSAGANFSRWPGILGNRTLLPYGSRTYASTFNGEVDRLASWVNKRVTYLNQRWGGSATSTASCQASTPPGSNTTAGTFNALNPCRMLDTRFATGVPTTTAVPAGADVTLKVTGRGGVPDSASAVALNVTVAGPTQPGYLSVYAAGNPLPLASNLNFVARQDVPNHVISSVGSGGNVTLHNGSTGTVHVIADVLGYFAGGGAASIPGSFQANVPNRVLDTRVASDVTAGAAVGHGREVSLQVTGSHPSSTGEPVVVPEDASAVVLNVTAVAPTEAGYVTAYPNGSARPLASNVNFARGTTAVPNLVTVKVGDAGKVNLYVGTDPDPVNGKVHLIADIVGYYVGGEATQPGTFVPLTPKRILDSRDGAGMVAKLGITPLARRVNNYETIALDVAGGLGQPPTAVAAAVMNVTVANPTAIGHVTIFPDGTSRPVVSSLNYVAWQTVPNLVTVRTGDNGKVDFYTFSAGQTDLIADVAGFYRK</sequence>
<dbReference type="HOGENOM" id="CLU_326753_0_0_11"/>
<reference evidence="2 3" key="1">
    <citation type="journal article" date="2013" name="ISME J.">
        <title>A metabolic model for members of the genus Tetrasphaera involved in enhanced biological phosphorus removal.</title>
        <authorList>
            <person name="Kristiansen R."/>
            <person name="Nguyen H.T.T."/>
            <person name="Saunders A.M."/>
            <person name="Nielsen J.L."/>
            <person name="Wimmer R."/>
            <person name="Le V.Q."/>
            <person name="McIlroy S.J."/>
            <person name="Petrovski S."/>
            <person name="Seviour R.J."/>
            <person name="Calteau A."/>
            <person name="Nielsen K.L."/>
            <person name="Nielsen P.H."/>
        </authorList>
    </citation>
    <scope>NUCLEOTIDE SEQUENCE [LARGE SCALE GENOMIC DNA]</scope>
    <source>
        <strain evidence="2 3">Lp2</strain>
    </source>
</reference>
<evidence type="ECO:0000313" key="3">
    <source>
        <dbReference type="Proteomes" id="UP000013167"/>
    </source>
</evidence>
<dbReference type="PANTHER" id="PTHR40050">
    <property type="entry name" value="INNER SPORE COAT PROTEIN H"/>
    <property type="match status" value="1"/>
</dbReference>
<dbReference type="eggNOG" id="COG1705">
    <property type="taxonomic scope" value="Bacteria"/>
</dbReference>
<feature type="chain" id="PRO_5004106220" description="Spore coat protein CotH" evidence="1">
    <location>
        <begin position="31"/>
        <end position="881"/>
    </location>
</feature>
<accession>N0E359</accession>
<feature type="signal peptide" evidence="1">
    <location>
        <begin position="1"/>
        <end position="30"/>
    </location>
</feature>
<dbReference type="PANTHER" id="PTHR40050:SF1">
    <property type="entry name" value="INNER SPORE COAT PROTEIN H"/>
    <property type="match status" value="1"/>
</dbReference>
<dbReference type="InterPro" id="IPR014867">
    <property type="entry name" value="Spore_coat_CotH_CotH2/3/7"/>
</dbReference>
<protein>
    <recommendedName>
        <fullName evidence="4">Spore coat protein CotH</fullName>
    </recommendedName>
</protein>